<dbReference type="Proteomes" id="UP000325255">
    <property type="component" value="Unassembled WGS sequence"/>
</dbReference>
<evidence type="ECO:0000256" key="3">
    <source>
        <dbReference type="ARBA" id="ARBA00023015"/>
    </source>
</evidence>
<evidence type="ECO:0000256" key="1">
    <source>
        <dbReference type="ARBA" id="ARBA00022553"/>
    </source>
</evidence>
<proteinExistence type="predicted"/>
<reference evidence="10 11" key="1">
    <citation type="submission" date="2019-09" db="EMBL/GenBank/DDBJ databases">
        <title>Genome sequence of Rhodovastum atsumiense, a diverse member of the Acetobacteraceae family of non-sulfur purple photosynthetic bacteria.</title>
        <authorList>
            <person name="Meyer T."/>
            <person name="Kyndt J."/>
        </authorList>
    </citation>
    <scope>NUCLEOTIDE SEQUENCE [LARGE SCALE GENOMIC DNA]</scope>
    <source>
        <strain evidence="10 11">DSM 21279</strain>
    </source>
</reference>
<evidence type="ECO:0000256" key="5">
    <source>
        <dbReference type="ARBA" id="ARBA00023163"/>
    </source>
</evidence>
<dbReference type="PANTHER" id="PTHR48111:SF37">
    <property type="entry name" value="RESPONSE REGULATOR PROTEIN CARR"/>
    <property type="match status" value="1"/>
</dbReference>
<dbReference type="InterPro" id="IPR001789">
    <property type="entry name" value="Sig_transdc_resp-reg_receiver"/>
</dbReference>
<organism evidence="10 11">
    <name type="scientific">Rhodovastum atsumiense</name>
    <dbReference type="NCBI Taxonomy" id="504468"/>
    <lineage>
        <taxon>Bacteria</taxon>
        <taxon>Pseudomonadati</taxon>
        <taxon>Pseudomonadota</taxon>
        <taxon>Alphaproteobacteria</taxon>
        <taxon>Acetobacterales</taxon>
        <taxon>Acetobacteraceae</taxon>
        <taxon>Rhodovastum</taxon>
    </lineage>
</organism>
<dbReference type="Gene3D" id="1.10.10.10">
    <property type="entry name" value="Winged helix-like DNA-binding domain superfamily/Winged helix DNA-binding domain"/>
    <property type="match status" value="1"/>
</dbReference>
<sequence length="223" mass="24226">MRVLVVEDNAALAGQTRGALTQAGFAVDLAPDGEEGQFLGETETYDAVVLDLGLPKLDGLSVLRRWRASGRAMPVLILTARGTWTEKVEGLNAGADDYLAKPFAMAELVARLHALIRRAHGHAQPEIACGPLRIDIAGQAVTLEGMPVRLTAMEFRLLECLAHHLGRPVSKTHLTEHLYAQDFDRDSNTIEVIVGRLRRKLGDPLIETVRGQGYRLVPPLAAG</sequence>
<feature type="DNA-binding region" description="OmpR/PhoB-type" evidence="7">
    <location>
        <begin position="124"/>
        <end position="218"/>
    </location>
</feature>
<dbReference type="Pfam" id="PF00072">
    <property type="entry name" value="Response_reg"/>
    <property type="match status" value="1"/>
</dbReference>
<dbReference type="InterPro" id="IPR039420">
    <property type="entry name" value="WalR-like"/>
</dbReference>
<dbReference type="EMBL" id="VWPK01000012">
    <property type="protein sequence ID" value="KAA5612427.1"/>
    <property type="molecule type" value="Genomic_DNA"/>
</dbReference>
<dbReference type="RefSeq" id="WP_150040526.1">
    <property type="nucleotide sequence ID" value="NZ_OW485601.1"/>
</dbReference>
<dbReference type="CDD" id="cd00383">
    <property type="entry name" value="trans_reg_C"/>
    <property type="match status" value="1"/>
</dbReference>
<dbReference type="PANTHER" id="PTHR48111">
    <property type="entry name" value="REGULATOR OF RPOS"/>
    <property type="match status" value="1"/>
</dbReference>
<dbReference type="OrthoDB" id="9802426at2"/>
<dbReference type="PROSITE" id="PS50110">
    <property type="entry name" value="RESPONSE_REGULATORY"/>
    <property type="match status" value="1"/>
</dbReference>
<dbReference type="AlphaFoldDB" id="A0A5M6IX57"/>
<accession>A0A5M6IX57</accession>
<evidence type="ECO:0000256" key="2">
    <source>
        <dbReference type="ARBA" id="ARBA00023012"/>
    </source>
</evidence>
<dbReference type="CDD" id="cd19934">
    <property type="entry name" value="REC_OmpR_EcPhoP-like"/>
    <property type="match status" value="1"/>
</dbReference>
<dbReference type="PROSITE" id="PS51755">
    <property type="entry name" value="OMPR_PHOB"/>
    <property type="match status" value="1"/>
</dbReference>
<feature type="modified residue" description="4-aspartylphosphate" evidence="6">
    <location>
        <position position="51"/>
    </location>
</feature>
<dbReference type="Gene3D" id="3.40.50.2300">
    <property type="match status" value="1"/>
</dbReference>
<evidence type="ECO:0000259" key="9">
    <source>
        <dbReference type="PROSITE" id="PS51755"/>
    </source>
</evidence>
<evidence type="ECO:0000256" key="4">
    <source>
        <dbReference type="ARBA" id="ARBA00023125"/>
    </source>
</evidence>
<keyword evidence="3" id="KW-0805">Transcription regulation</keyword>
<evidence type="ECO:0000256" key="7">
    <source>
        <dbReference type="PROSITE-ProRule" id="PRU01091"/>
    </source>
</evidence>
<name>A0A5M6IX57_9PROT</name>
<comment type="caution">
    <text evidence="10">The sequence shown here is derived from an EMBL/GenBank/DDBJ whole genome shotgun (WGS) entry which is preliminary data.</text>
</comment>
<dbReference type="InterPro" id="IPR011006">
    <property type="entry name" value="CheY-like_superfamily"/>
</dbReference>
<evidence type="ECO:0000313" key="10">
    <source>
        <dbReference type="EMBL" id="KAA5612427.1"/>
    </source>
</evidence>
<feature type="domain" description="OmpR/PhoB-type" evidence="9">
    <location>
        <begin position="124"/>
        <end position="218"/>
    </location>
</feature>
<dbReference type="Gene3D" id="6.10.250.690">
    <property type="match status" value="1"/>
</dbReference>
<dbReference type="SMART" id="SM00862">
    <property type="entry name" value="Trans_reg_C"/>
    <property type="match status" value="1"/>
</dbReference>
<dbReference type="GO" id="GO:0006355">
    <property type="term" value="P:regulation of DNA-templated transcription"/>
    <property type="evidence" value="ECO:0007669"/>
    <property type="project" value="InterPro"/>
</dbReference>
<keyword evidence="4 7" id="KW-0238">DNA-binding</keyword>
<dbReference type="GO" id="GO:0000976">
    <property type="term" value="F:transcription cis-regulatory region binding"/>
    <property type="evidence" value="ECO:0007669"/>
    <property type="project" value="TreeGrafter"/>
</dbReference>
<feature type="domain" description="Response regulatory" evidence="8">
    <location>
        <begin position="2"/>
        <end position="116"/>
    </location>
</feature>
<keyword evidence="2" id="KW-0902">Two-component regulatory system</keyword>
<evidence type="ECO:0000259" key="8">
    <source>
        <dbReference type="PROSITE" id="PS50110"/>
    </source>
</evidence>
<dbReference type="GO" id="GO:0032993">
    <property type="term" value="C:protein-DNA complex"/>
    <property type="evidence" value="ECO:0007669"/>
    <property type="project" value="TreeGrafter"/>
</dbReference>
<dbReference type="GO" id="GO:0000156">
    <property type="term" value="F:phosphorelay response regulator activity"/>
    <property type="evidence" value="ECO:0007669"/>
    <property type="project" value="TreeGrafter"/>
</dbReference>
<keyword evidence="11" id="KW-1185">Reference proteome</keyword>
<evidence type="ECO:0000256" key="6">
    <source>
        <dbReference type="PROSITE-ProRule" id="PRU00169"/>
    </source>
</evidence>
<keyword evidence="5" id="KW-0804">Transcription</keyword>
<dbReference type="SUPFAM" id="SSF52172">
    <property type="entry name" value="CheY-like"/>
    <property type="match status" value="1"/>
</dbReference>
<dbReference type="InterPro" id="IPR001867">
    <property type="entry name" value="OmpR/PhoB-type_DNA-bd"/>
</dbReference>
<dbReference type="GO" id="GO:0005829">
    <property type="term" value="C:cytosol"/>
    <property type="evidence" value="ECO:0007669"/>
    <property type="project" value="TreeGrafter"/>
</dbReference>
<dbReference type="FunFam" id="3.40.50.2300:FF:000002">
    <property type="entry name" value="DNA-binding response regulator PhoP"/>
    <property type="match status" value="1"/>
</dbReference>
<dbReference type="SMART" id="SM00448">
    <property type="entry name" value="REC"/>
    <property type="match status" value="1"/>
</dbReference>
<evidence type="ECO:0000313" key="11">
    <source>
        <dbReference type="Proteomes" id="UP000325255"/>
    </source>
</evidence>
<gene>
    <name evidence="10" type="ORF">F1189_09635</name>
</gene>
<keyword evidence="1 6" id="KW-0597">Phosphoprotein</keyword>
<protein>
    <submittedName>
        <fullName evidence="10">Response regulator transcription factor</fullName>
    </submittedName>
</protein>
<dbReference type="Pfam" id="PF00486">
    <property type="entry name" value="Trans_reg_C"/>
    <property type="match status" value="1"/>
</dbReference>
<dbReference type="InterPro" id="IPR036388">
    <property type="entry name" value="WH-like_DNA-bd_sf"/>
</dbReference>